<dbReference type="eggNOG" id="KOG0504">
    <property type="taxonomic scope" value="Eukaryota"/>
</dbReference>
<dbReference type="PANTHER" id="PTHR24198">
    <property type="entry name" value="ANKYRIN REPEAT AND PROTEIN KINASE DOMAIN-CONTAINING PROTEIN"/>
    <property type="match status" value="1"/>
</dbReference>
<feature type="repeat" description="ANK" evidence="3">
    <location>
        <begin position="1041"/>
        <end position="1073"/>
    </location>
</feature>
<proteinExistence type="predicted"/>
<accession>S8A8T7</accession>
<dbReference type="EMBL" id="AQGS01000635">
    <property type="protein sequence ID" value="EPS37531.1"/>
    <property type="molecule type" value="Genomic_DNA"/>
</dbReference>
<feature type="repeat" description="ANK" evidence="3">
    <location>
        <begin position="1208"/>
        <end position="1240"/>
    </location>
</feature>
<dbReference type="InterPro" id="IPR027417">
    <property type="entry name" value="P-loop_NTPase"/>
</dbReference>
<dbReference type="GO" id="GO:0009116">
    <property type="term" value="P:nucleoside metabolic process"/>
    <property type="evidence" value="ECO:0007669"/>
    <property type="project" value="InterPro"/>
</dbReference>
<keyword evidence="8" id="KW-1185">Reference proteome</keyword>
<dbReference type="InterPro" id="IPR036770">
    <property type="entry name" value="Ankyrin_rpt-contain_sf"/>
</dbReference>
<dbReference type="Gene3D" id="1.25.40.20">
    <property type="entry name" value="Ankyrin repeat-containing domain"/>
    <property type="match status" value="1"/>
</dbReference>
<reference evidence="7 8" key="1">
    <citation type="journal article" date="2013" name="PLoS Genet.">
        <title>Genomic mechanisms accounting for the adaptation to parasitism in nematode-trapping fungi.</title>
        <authorList>
            <person name="Meerupati T."/>
            <person name="Andersson K.M."/>
            <person name="Friman E."/>
            <person name="Kumar D."/>
            <person name="Tunlid A."/>
            <person name="Ahren D."/>
        </authorList>
    </citation>
    <scope>NUCLEOTIDE SEQUENCE [LARGE SCALE GENOMIC DNA]</scope>
    <source>
        <strain evidence="7 8">CBS 200.50</strain>
    </source>
</reference>
<dbReference type="AlphaFoldDB" id="S8A8T7"/>
<evidence type="ECO:0000259" key="6">
    <source>
        <dbReference type="Pfam" id="PF24883"/>
    </source>
</evidence>
<dbReference type="Pfam" id="PF24883">
    <property type="entry name" value="NPHP3_N"/>
    <property type="match status" value="1"/>
</dbReference>
<dbReference type="SUPFAM" id="SSF48403">
    <property type="entry name" value="Ankyrin repeat"/>
    <property type="match status" value="1"/>
</dbReference>
<dbReference type="OrthoDB" id="195446at2759"/>
<evidence type="ECO:0000256" key="2">
    <source>
        <dbReference type="ARBA" id="ARBA00023043"/>
    </source>
</evidence>
<dbReference type="InterPro" id="IPR054471">
    <property type="entry name" value="GPIID_WHD"/>
</dbReference>
<feature type="domain" description="GPI inositol-deacylase winged helix" evidence="5">
    <location>
        <begin position="685"/>
        <end position="765"/>
    </location>
</feature>
<feature type="repeat" description="ANK" evidence="3">
    <location>
        <begin position="906"/>
        <end position="932"/>
    </location>
</feature>
<feature type="repeat" description="ANK" evidence="3">
    <location>
        <begin position="1008"/>
        <end position="1040"/>
    </location>
</feature>
<dbReference type="PANTHER" id="PTHR24198:SF165">
    <property type="entry name" value="ANKYRIN REPEAT-CONTAINING PROTEIN-RELATED"/>
    <property type="match status" value="1"/>
</dbReference>
<dbReference type="Pfam" id="PF12796">
    <property type="entry name" value="Ank_2"/>
    <property type="match status" value="2"/>
</dbReference>
<feature type="repeat" description="ANK" evidence="3">
    <location>
        <begin position="940"/>
        <end position="972"/>
    </location>
</feature>
<sequence length="1257" mass="141254">MATHSRTHNDYNVGWICALPKEQTAATAMLDEIHIYLPKPRGSKDDNSYTLGSIRNHNVVIACLPKGRTGSVSAASVAIMMVNTFPKVKFGLMVGIGNCIPDGKKNIRLGDVVVSVPTDNFPGVVQWDLSKTDGDGEFQRIGSLNNPPSLLLTALTKLETDHELNGSKIPEYLELMKQKFPRLGVKYLRSEKLVDNLFKSDYYHVDEVIEEEGNELDFEESEDEDWNDHEDEDEVGKAKNSGICRFCDKSKILERKARGTRIRYGLIASGNQLIRDTKIRDKIYKELGNNVLCIETEAAGLVDNFPCLVIRGICNYADSHWNSTWEGYAAAVAAAFARELLDHVEPSEVDEESPIVQKLITIESKIEKLSSTIENKHDRNILEWLGKDYGSQQSDYIKLRQPGTGQWILDSGEFIEWFLATNSILFSPGIPGSGKTITTAILVDYLTTLSRQDESIGVGYVYFNFKRCTEQNLDHVFASLLRQLTQQLPSRSIPETVRSLYNKHKLKETRPSLDEIISNLSSVAAEYSKTFILMDALDECSEVRGLFSQIHTQILAFQATTKANYFATSRFIPDITKRFEKERTLEIRASDSDLRKYLENQCQYVPGIVGDEYKLREYVVTQIIRGVDGMFLLAKLRLESLAGMASRKEVLENLGRNEHAPASHANEQIAYDAAYAKTMDRIQSQVSPARKRAFKVLSWIVFATRTLTLLELQHALAVEKNTSALDLENLPKKSLIIGACCGLVTVDEKSDVIRLIHYTAQEYFKRTRETWFKMAQDDITEICLTYLLYDEFCKPQPQDRLMNLRKLMNFEKVRARLAMSPLYGYAASNWGYHARGCSSRQENLILRFLRNPVAILGCMDALKVFWGPALNIKEENGLLLVAYFGLDLILATLLHQEPDIEIEGSRMITPLLIAIAYGNEATAKILIEKGANPEPKMFHIDVPAIFWAAKRGKHSIVKLLADAGANVELRDEFNNRTALSFAAEVGKLEVVKVLLENGVSLENKDSKHSRTPLLWAAEHNHHEVVEILLDSGANFEVQDAMGRSALSIAAMRGNEAMVKLLVQRGAALEPDNGGRDRTPLSWAATNGFKTIVDFLIANGANLQTTDREYHRTPLLWVASHPVVGGVDIEARDDSFRTSISLVAESERGYDKETSHDVVFKTLLDNGADIEARDCYSWTPLSWAAMNNKMTIAKLLIQKGANLEAQDDRGRNALYLATLEGHETMIRLLLESGADLGAKAWMLEYYSPKRRRLATKQH</sequence>
<feature type="domain" description="Nephrocystin 3-like N-terminal" evidence="6">
    <location>
        <begin position="403"/>
        <end position="570"/>
    </location>
</feature>
<feature type="repeat" description="ANK" evidence="3">
    <location>
        <begin position="974"/>
        <end position="1006"/>
    </location>
</feature>
<dbReference type="InterPro" id="IPR035994">
    <property type="entry name" value="Nucleoside_phosphorylase_sf"/>
</dbReference>
<dbReference type="OMA" id="AASEYEW"/>
<dbReference type="GO" id="GO:0003824">
    <property type="term" value="F:catalytic activity"/>
    <property type="evidence" value="ECO:0007669"/>
    <property type="project" value="InterPro"/>
</dbReference>
<dbReference type="InterPro" id="IPR056884">
    <property type="entry name" value="NPHP3-like_N"/>
</dbReference>
<keyword evidence="1" id="KW-0677">Repeat</keyword>
<dbReference type="SUPFAM" id="SSF53167">
    <property type="entry name" value="Purine and uridine phosphorylases"/>
    <property type="match status" value="1"/>
</dbReference>
<evidence type="ECO:0000259" key="5">
    <source>
        <dbReference type="Pfam" id="PF22939"/>
    </source>
</evidence>
<dbReference type="InterPro" id="IPR002110">
    <property type="entry name" value="Ankyrin_rpt"/>
</dbReference>
<dbReference type="Pfam" id="PF22939">
    <property type="entry name" value="WHD_GPIID"/>
    <property type="match status" value="1"/>
</dbReference>
<reference evidence="8" key="2">
    <citation type="submission" date="2013-04" db="EMBL/GenBank/DDBJ databases">
        <title>Genomic mechanisms accounting for the adaptation to parasitism in nematode-trapping fungi.</title>
        <authorList>
            <person name="Ahren D.G."/>
        </authorList>
    </citation>
    <scope>NUCLEOTIDE SEQUENCE [LARGE SCALE GENOMIC DNA]</scope>
    <source>
        <strain evidence="8">CBS 200.50</strain>
    </source>
</reference>
<protein>
    <submittedName>
        <fullName evidence="7">Uncharacterized protein</fullName>
    </submittedName>
</protein>
<dbReference type="Proteomes" id="UP000015100">
    <property type="component" value="Unassembled WGS sequence"/>
</dbReference>
<dbReference type="Gene3D" id="3.40.50.300">
    <property type="entry name" value="P-loop containing nucleotide triphosphate hydrolases"/>
    <property type="match status" value="1"/>
</dbReference>
<dbReference type="Pfam" id="PF00023">
    <property type="entry name" value="Ank"/>
    <property type="match status" value="2"/>
</dbReference>
<dbReference type="Pfam" id="PF13606">
    <property type="entry name" value="Ank_3"/>
    <property type="match status" value="1"/>
</dbReference>
<comment type="caution">
    <text evidence="7">The sequence shown here is derived from an EMBL/GenBank/DDBJ whole genome shotgun (WGS) entry which is preliminary data.</text>
</comment>
<feature type="region of interest" description="Disordered" evidence="4">
    <location>
        <begin position="214"/>
        <end position="234"/>
    </location>
</feature>
<feature type="repeat" description="ANK" evidence="3">
    <location>
        <begin position="1175"/>
        <end position="1207"/>
    </location>
</feature>
<dbReference type="SUPFAM" id="SSF52540">
    <property type="entry name" value="P-loop containing nucleoside triphosphate hydrolases"/>
    <property type="match status" value="1"/>
</dbReference>
<evidence type="ECO:0000256" key="4">
    <source>
        <dbReference type="SAM" id="MobiDB-lite"/>
    </source>
</evidence>
<feature type="repeat" description="ANK" evidence="3">
    <location>
        <begin position="1075"/>
        <end position="1107"/>
    </location>
</feature>
<gene>
    <name evidence="7" type="ORF">H072_8751</name>
</gene>
<evidence type="ECO:0000256" key="3">
    <source>
        <dbReference type="PROSITE-ProRule" id="PRU00023"/>
    </source>
</evidence>
<evidence type="ECO:0000313" key="8">
    <source>
        <dbReference type="Proteomes" id="UP000015100"/>
    </source>
</evidence>
<dbReference type="Gene3D" id="3.40.50.1580">
    <property type="entry name" value="Nucleoside phosphorylase domain"/>
    <property type="match status" value="1"/>
</dbReference>
<evidence type="ECO:0000256" key="1">
    <source>
        <dbReference type="ARBA" id="ARBA00022737"/>
    </source>
</evidence>
<dbReference type="SMART" id="SM00248">
    <property type="entry name" value="ANK"/>
    <property type="match status" value="9"/>
</dbReference>
<name>S8A8T7_DACHA</name>
<organism evidence="7 8">
    <name type="scientific">Dactylellina haptotyla (strain CBS 200.50)</name>
    <name type="common">Nematode-trapping fungus</name>
    <name type="synonym">Monacrosporium haptotylum</name>
    <dbReference type="NCBI Taxonomy" id="1284197"/>
    <lineage>
        <taxon>Eukaryota</taxon>
        <taxon>Fungi</taxon>
        <taxon>Dikarya</taxon>
        <taxon>Ascomycota</taxon>
        <taxon>Pezizomycotina</taxon>
        <taxon>Orbiliomycetes</taxon>
        <taxon>Orbiliales</taxon>
        <taxon>Orbiliaceae</taxon>
        <taxon>Dactylellina</taxon>
    </lineage>
</organism>
<dbReference type="HOGENOM" id="CLU_000288_34_2_1"/>
<keyword evidence="2 3" id="KW-0040">ANK repeat</keyword>
<dbReference type="STRING" id="1284197.S8A8T7"/>
<evidence type="ECO:0000313" key="7">
    <source>
        <dbReference type="EMBL" id="EPS37531.1"/>
    </source>
</evidence>
<dbReference type="PROSITE" id="PS50088">
    <property type="entry name" value="ANK_REPEAT"/>
    <property type="match status" value="8"/>
</dbReference>
<dbReference type="PROSITE" id="PS50297">
    <property type="entry name" value="ANK_REP_REGION"/>
    <property type="match status" value="7"/>
</dbReference>